<keyword evidence="3" id="KW-1185">Reference proteome</keyword>
<dbReference type="EMBL" id="CACTIH010001829">
    <property type="protein sequence ID" value="CAA2964829.1"/>
    <property type="molecule type" value="Genomic_DNA"/>
</dbReference>
<name>A0A8S0QGB5_OLEEU</name>
<comment type="caution">
    <text evidence="2">The sequence shown here is derived from an EMBL/GenBank/DDBJ whole genome shotgun (WGS) entry which is preliminary data.</text>
</comment>
<dbReference type="AlphaFoldDB" id="A0A8S0QGB5"/>
<dbReference type="Gramene" id="OE9A007384T1">
    <property type="protein sequence ID" value="OE9A007384C1"/>
    <property type="gene ID" value="OE9A007384"/>
</dbReference>
<evidence type="ECO:0000313" key="3">
    <source>
        <dbReference type="Proteomes" id="UP000594638"/>
    </source>
</evidence>
<accession>A0A8S0QGB5</accession>
<proteinExistence type="predicted"/>
<protein>
    <submittedName>
        <fullName evidence="2">Uncharacterized protein</fullName>
    </submittedName>
</protein>
<organism evidence="2 3">
    <name type="scientific">Olea europaea subsp. europaea</name>
    <dbReference type="NCBI Taxonomy" id="158383"/>
    <lineage>
        <taxon>Eukaryota</taxon>
        <taxon>Viridiplantae</taxon>
        <taxon>Streptophyta</taxon>
        <taxon>Embryophyta</taxon>
        <taxon>Tracheophyta</taxon>
        <taxon>Spermatophyta</taxon>
        <taxon>Magnoliopsida</taxon>
        <taxon>eudicotyledons</taxon>
        <taxon>Gunneridae</taxon>
        <taxon>Pentapetalae</taxon>
        <taxon>asterids</taxon>
        <taxon>lamiids</taxon>
        <taxon>Lamiales</taxon>
        <taxon>Oleaceae</taxon>
        <taxon>Oleeae</taxon>
        <taxon>Olea</taxon>
    </lineage>
</organism>
<feature type="region of interest" description="Disordered" evidence="1">
    <location>
        <begin position="1"/>
        <end position="26"/>
    </location>
</feature>
<reference evidence="2 3" key="1">
    <citation type="submission" date="2019-12" db="EMBL/GenBank/DDBJ databases">
        <authorList>
            <person name="Alioto T."/>
            <person name="Alioto T."/>
            <person name="Gomez Garrido J."/>
        </authorList>
    </citation>
    <scope>NUCLEOTIDE SEQUENCE [LARGE SCALE GENOMIC DNA]</scope>
</reference>
<dbReference type="OrthoDB" id="10488746at2759"/>
<sequence length="142" mass="15450">MRVDSSTSGSCSGTSGNSINGVSLRNNGSELKIAIGKRNKVSKGANLDFVEDSQDPFAFHDEFDEPSKWDLLSGRRKKSRTENMGATASDHEEKCNSRLMSNQQETDNLENHCSQEASCSSTTDENNSNLLADCLLTAVKVI</sequence>
<evidence type="ECO:0000313" key="2">
    <source>
        <dbReference type="EMBL" id="CAA2964829.1"/>
    </source>
</evidence>
<feature type="region of interest" description="Disordered" evidence="1">
    <location>
        <begin position="69"/>
        <end position="98"/>
    </location>
</feature>
<feature type="compositionally biased region" description="Low complexity" evidence="1">
    <location>
        <begin position="1"/>
        <end position="21"/>
    </location>
</feature>
<evidence type="ECO:0000256" key="1">
    <source>
        <dbReference type="SAM" id="MobiDB-lite"/>
    </source>
</evidence>
<gene>
    <name evidence="2" type="ORF">OLEA9_A007384</name>
</gene>
<dbReference type="Proteomes" id="UP000594638">
    <property type="component" value="Unassembled WGS sequence"/>
</dbReference>